<dbReference type="RefSeq" id="WP_256533871.1">
    <property type="nucleotide sequence ID" value="NZ_CP101824.1"/>
</dbReference>
<accession>A0ABD5NLC6</accession>
<evidence type="ECO:0000313" key="3">
    <source>
        <dbReference type="Proteomes" id="UP001595846"/>
    </source>
</evidence>
<dbReference type="AlphaFoldDB" id="A0ABD5NLC6"/>
<reference evidence="2 3" key="1">
    <citation type="journal article" date="2019" name="Int. J. Syst. Evol. Microbiol.">
        <title>The Global Catalogue of Microorganisms (GCM) 10K type strain sequencing project: providing services to taxonomists for standard genome sequencing and annotation.</title>
        <authorList>
            <consortium name="The Broad Institute Genomics Platform"/>
            <consortium name="The Broad Institute Genome Sequencing Center for Infectious Disease"/>
            <person name="Wu L."/>
            <person name="Ma J."/>
        </authorList>
    </citation>
    <scope>NUCLEOTIDE SEQUENCE [LARGE SCALE GENOMIC DNA]</scope>
    <source>
        <strain evidence="2 3">IBRC-M 10256</strain>
    </source>
</reference>
<sequence>MSERDDQHESGLSLSDIDSKRSPDEKQRDGKSGEKVYQLKFLKSQEPTIDEGKVTEIGSLDDSPPVDLQALNTDTYTHYGIFRMKDRSTTMIVQDRFGETYKALSLGKDTVKVPYPVSIEI</sequence>
<comment type="caution">
    <text evidence="2">The sequence shown here is derived from an EMBL/GenBank/DDBJ whole genome shotgun (WGS) entry which is preliminary data.</text>
</comment>
<dbReference type="GeneID" id="73903014"/>
<organism evidence="2 3">
    <name type="scientific">Halovivax cerinus</name>
    <dbReference type="NCBI Taxonomy" id="1487865"/>
    <lineage>
        <taxon>Archaea</taxon>
        <taxon>Methanobacteriati</taxon>
        <taxon>Methanobacteriota</taxon>
        <taxon>Stenosarchaea group</taxon>
        <taxon>Halobacteria</taxon>
        <taxon>Halobacteriales</taxon>
        <taxon>Natrialbaceae</taxon>
        <taxon>Halovivax</taxon>
    </lineage>
</organism>
<evidence type="ECO:0000313" key="2">
    <source>
        <dbReference type="EMBL" id="MFC3957645.1"/>
    </source>
</evidence>
<dbReference type="Proteomes" id="UP001595846">
    <property type="component" value="Unassembled WGS sequence"/>
</dbReference>
<feature type="compositionally biased region" description="Basic and acidic residues" evidence="1">
    <location>
        <begin position="17"/>
        <end position="34"/>
    </location>
</feature>
<name>A0ABD5NLC6_9EURY</name>
<dbReference type="EMBL" id="JBHSAQ010000002">
    <property type="protein sequence ID" value="MFC3957645.1"/>
    <property type="molecule type" value="Genomic_DNA"/>
</dbReference>
<feature type="region of interest" description="Disordered" evidence="1">
    <location>
        <begin position="1"/>
        <end position="36"/>
    </location>
</feature>
<evidence type="ECO:0000256" key="1">
    <source>
        <dbReference type="SAM" id="MobiDB-lite"/>
    </source>
</evidence>
<keyword evidence="3" id="KW-1185">Reference proteome</keyword>
<protein>
    <submittedName>
        <fullName evidence="2">Uncharacterized protein</fullName>
    </submittedName>
</protein>
<gene>
    <name evidence="2" type="ORF">ACFOUR_04555</name>
</gene>
<proteinExistence type="predicted"/>